<feature type="chain" id="PRO_5042884658" evidence="10">
    <location>
        <begin position="21"/>
        <end position="735"/>
    </location>
</feature>
<keyword evidence="12" id="KW-1185">Reference proteome</keyword>
<comment type="caution">
    <text evidence="11">The sequence shown here is derived from an EMBL/GenBank/DDBJ whole genome shotgun (WGS) entry which is preliminary data.</text>
</comment>
<evidence type="ECO:0000256" key="6">
    <source>
        <dbReference type="ARBA" id="ARBA00023157"/>
    </source>
</evidence>
<keyword evidence="3 10" id="KW-0732">Signal</keyword>
<name>A0AAN6PBV5_9PEZI</name>
<sequence>MGRIVISAAALALAVASARAASIAYVTDMPAFEALSALSYNIQSQTYDACPEAVSELQSCVCTKNNNFVSISSKISLSISYSCGSTASEDQTSAQSVLSAYCDPAATISFATPTAVTAYITDIPEFEYLAPCAQSAIRYAVGTMTYDHCPTDAPALASCACKKNQNSLVVSQIINSSAKSSCSGHSADITSAQAMFAAYCAMNDGTTSFPVPSKPPGDMTYYITDLPGYSSLAPCAASGLRYAVQSQSAYLCPSGPQALASCVCLKGGMTNDVLKEITSSVKYQCSSTASEDVSSAVSVFNYYCSAAAAQVTAAGVSNSVEQSYPASRAPGGPQQTGAGGSGGGNGNSNSNGSGTGNGNGNGDAGSNGSNGSTQGGDSQTSSSPSTGVIVGAVVGGVGGLALIGAIVFFVLKAVRKNRPDSLRIPDNAPGTDDPPVPLVPLGGKSELHSESIAGPLPAPSPSPSTLKAAVPARADNVSPVSAHTGAFTPPPNNQSELSGQASFLPPMPNRPELHSQPTGSPPPLSPGRPELQGQGQTAMFATPPPPNAPELYGQGSPQPNRPELQGQGAMSPGPPNAPELYGQGAPSPNRPELHGQGAMYATPPPANMSELQGQGSQFYNANPNRPELAGQYNYSPQQQQSYPSPQSPHMQQQQQQQQPYSPQQQQSAYMQQQQQQQQYPSPVSSTQGYHTYQSGSPPPAGVYGQPVPPHPQASWQSGPVPDLHEMDGGRGMGQR</sequence>
<dbReference type="AlphaFoldDB" id="A0AAN6PBV5"/>
<dbReference type="InterPro" id="IPR000920">
    <property type="entry name" value="Myelin_P0-rel"/>
</dbReference>
<keyword evidence="7" id="KW-0393">Immunoglobulin domain</keyword>
<feature type="compositionally biased region" description="Gly residues" evidence="8">
    <location>
        <begin position="337"/>
        <end position="346"/>
    </location>
</feature>
<keyword evidence="5 9" id="KW-0472">Membrane</keyword>
<evidence type="ECO:0000256" key="8">
    <source>
        <dbReference type="SAM" id="MobiDB-lite"/>
    </source>
</evidence>
<accession>A0AAN6PBV5</accession>
<evidence type="ECO:0000256" key="10">
    <source>
        <dbReference type="SAM" id="SignalP"/>
    </source>
</evidence>
<evidence type="ECO:0000313" key="12">
    <source>
        <dbReference type="Proteomes" id="UP001303115"/>
    </source>
</evidence>
<gene>
    <name evidence="11" type="ORF">C8A01DRAFT_38951</name>
</gene>
<evidence type="ECO:0000256" key="5">
    <source>
        <dbReference type="ARBA" id="ARBA00023136"/>
    </source>
</evidence>
<feature type="compositionally biased region" description="Pro residues" evidence="8">
    <location>
        <begin position="696"/>
        <end position="711"/>
    </location>
</feature>
<dbReference type="Proteomes" id="UP001303115">
    <property type="component" value="Unassembled WGS sequence"/>
</dbReference>
<dbReference type="GO" id="GO:0016020">
    <property type="term" value="C:membrane"/>
    <property type="evidence" value="ECO:0007669"/>
    <property type="project" value="UniProtKB-SubCell"/>
</dbReference>
<evidence type="ECO:0000256" key="9">
    <source>
        <dbReference type="SAM" id="Phobius"/>
    </source>
</evidence>
<feature type="compositionally biased region" description="Gly residues" evidence="8">
    <location>
        <begin position="353"/>
        <end position="365"/>
    </location>
</feature>
<feature type="signal peptide" evidence="10">
    <location>
        <begin position="1"/>
        <end position="20"/>
    </location>
</feature>
<reference evidence="12" key="1">
    <citation type="journal article" date="2023" name="Mol. Phylogenet. Evol.">
        <title>Genome-scale phylogeny and comparative genomics of the fungal order Sordariales.</title>
        <authorList>
            <person name="Hensen N."/>
            <person name="Bonometti L."/>
            <person name="Westerberg I."/>
            <person name="Brannstrom I.O."/>
            <person name="Guillou S."/>
            <person name="Cros-Aarteil S."/>
            <person name="Calhoun S."/>
            <person name="Haridas S."/>
            <person name="Kuo A."/>
            <person name="Mondo S."/>
            <person name="Pangilinan J."/>
            <person name="Riley R."/>
            <person name="LaButti K."/>
            <person name="Andreopoulos B."/>
            <person name="Lipzen A."/>
            <person name="Chen C."/>
            <person name="Yan M."/>
            <person name="Daum C."/>
            <person name="Ng V."/>
            <person name="Clum A."/>
            <person name="Steindorff A."/>
            <person name="Ohm R.A."/>
            <person name="Martin F."/>
            <person name="Silar P."/>
            <person name="Natvig D.O."/>
            <person name="Lalanne C."/>
            <person name="Gautier V."/>
            <person name="Ament-Velasquez S.L."/>
            <person name="Kruys A."/>
            <person name="Hutchinson M.I."/>
            <person name="Powell A.J."/>
            <person name="Barry K."/>
            <person name="Miller A.N."/>
            <person name="Grigoriev I.V."/>
            <person name="Debuchy R."/>
            <person name="Gladieux P."/>
            <person name="Hiltunen Thoren M."/>
            <person name="Johannesson H."/>
        </authorList>
    </citation>
    <scope>NUCLEOTIDE SEQUENCE [LARGE SCALE GENOMIC DNA]</scope>
    <source>
        <strain evidence="12">CBS 284.82</strain>
    </source>
</reference>
<feature type="compositionally biased region" description="Polar residues" evidence="8">
    <location>
        <begin position="609"/>
        <end position="623"/>
    </location>
</feature>
<feature type="region of interest" description="Disordered" evidence="8">
    <location>
        <begin position="322"/>
        <end position="384"/>
    </location>
</feature>
<keyword evidence="2 9" id="KW-0812">Transmembrane</keyword>
<feature type="transmembrane region" description="Helical" evidence="9">
    <location>
        <begin position="388"/>
        <end position="411"/>
    </location>
</feature>
<evidence type="ECO:0000256" key="3">
    <source>
        <dbReference type="ARBA" id="ARBA00022729"/>
    </source>
</evidence>
<evidence type="ECO:0000256" key="2">
    <source>
        <dbReference type="ARBA" id="ARBA00022692"/>
    </source>
</evidence>
<evidence type="ECO:0000256" key="7">
    <source>
        <dbReference type="ARBA" id="ARBA00023319"/>
    </source>
</evidence>
<comment type="subcellular location">
    <subcellularLocation>
        <location evidence="1">Membrane</location>
    </subcellularLocation>
</comment>
<organism evidence="11 12">
    <name type="scientific">Parachaetomium inaequale</name>
    <dbReference type="NCBI Taxonomy" id="2588326"/>
    <lineage>
        <taxon>Eukaryota</taxon>
        <taxon>Fungi</taxon>
        <taxon>Dikarya</taxon>
        <taxon>Ascomycota</taxon>
        <taxon>Pezizomycotina</taxon>
        <taxon>Sordariomycetes</taxon>
        <taxon>Sordariomycetidae</taxon>
        <taxon>Sordariales</taxon>
        <taxon>Chaetomiaceae</taxon>
        <taxon>Parachaetomium</taxon>
    </lineage>
</organism>
<feature type="compositionally biased region" description="Low complexity" evidence="8">
    <location>
        <begin position="366"/>
        <end position="384"/>
    </location>
</feature>
<keyword evidence="4 9" id="KW-1133">Transmembrane helix</keyword>
<evidence type="ECO:0000256" key="4">
    <source>
        <dbReference type="ARBA" id="ARBA00022989"/>
    </source>
</evidence>
<evidence type="ECO:0000256" key="1">
    <source>
        <dbReference type="ARBA" id="ARBA00004370"/>
    </source>
</evidence>
<dbReference type="PRINTS" id="PR00213">
    <property type="entry name" value="MYELINP0"/>
</dbReference>
<evidence type="ECO:0000313" key="11">
    <source>
        <dbReference type="EMBL" id="KAK4034595.1"/>
    </source>
</evidence>
<feature type="region of interest" description="Disordered" evidence="8">
    <location>
        <begin position="420"/>
        <end position="735"/>
    </location>
</feature>
<protein>
    <submittedName>
        <fullName evidence="11">Uncharacterized protein</fullName>
    </submittedName>
</protein>
<feature type="compositionally biased region" description="Low complexity" evidence="8">
    <location>
        <begin position="631"/>
        <end position="687"/>
    </location>
</feature>
<proteinExistence type="predicted"/>
<dbReference type="EMBL" id="MU854473">
    <property type="protein sequence ID" value="KAK4034595.1"/>
    <property type="molecule type" value="Genomic_DNA"/>
</dbReference>
<keyword evidence="6" id="KW-1015">Disulfide bond</keyword>